<evidence type="ECO:0000313" key="1">
    <source>
        <dbReference type="EMBL" id="QSS57569.1"/>
    </source>
</evidence>
<sequence>MIIEHKIPFFSDHQYGNQRGRYLSCPSTPVLFISPSVQSTPSTPHSKQNKTSSYLLLENKYNEGTQQGVYRFPLQEVVQVSTYLKGLLESTPYPCTICTHIRLSDLGNHVQGNCRHRRPHEYEYDQDQIRIRIIVPPSDPSTRRSCLNK</sequence>
<dbReference type="EMBL" id="CP069107">
    <property type="protein sequence ID" value="QSS57569.1"/>
    <property type="molecule type" value="Genomic_DNA"/>
</dbReference>
<accession>A0A8A1LUH4</accession>
<dbReference type="VEuPathDB" id="FungiDB:I7I53_11793"/>
<reference evidence="1" key="1">
    <citation type="submission" date="2021-01" db="EMBL/GenBank/DDBJ databases">
        <title>Chromosome-level genome assembly of a human fungal pathogen reveals clustering of transcriptionally co-regulated genes.</title>
        <authorList>
            <person name="Voorhies M."/>
            <person name="Cohen S."/>
            <person name="Shea T.P."/>
            <person name="Petrus S."/>
            <person name="Munoz J.F."/>
            <person name="Poplawski S."/>
            <person name="Goldman W.E."/>
            <person name="Michael T."/>
            <person name="Cuomo C.A."/>
            <person name="Sil A."/>
            <person name="Beyhan S."/>
        </authorList>
    </citation>
    <scope>NUCLEOTIDE SEQUENCE</scope>
    <source>
        <strain evidence="1">H88</strain>
    </source>
</reference>
<dbReference type="AlphaFoldDB" id="A0A8A1LUH4"/>
<gene>
    <name evidence="1" type="ORF">I7I53_11793</name>
</gene>
<evidence type="ECO:0000313" key="2">
    <source>
        <dbReference type="Proteomes" id="UP000663419"/>
    </source>
</evidence>
<dbReference type="Proteomes" id="UP000663419">
    <property type="component" value="Chromosome 6"/>
</dbReference>
<protein>
    <submittedName>
        <fullName evidence="1">Uncharacterized protein</fullName>
    </submittedName>
</protein>
<proteinExistence type="predicted"/>
<organism evidence="1 2">
    <name type="scientific">Ajellomyces capsulatus (strain H88)</name>
    <name type="common">Darling's disease fungus</name>
    <name type="synonym">Histoplasma capsulatum</name>
    <dbReference type="NCBI Taxonomy" id="544711"/>
    <lineage>
        <taxon>Eukaryota</taxon>
        <taxon>Fungi</taxon>
        <taxon>Dikarya</taxon>
        <taxon>Ascomycota</taxon>
        <taxon>Pezizomycotina</taxon>
        <taxon>Eurotiomycetes</taxon>
        <taxon>Eurotiomycetidae</taxon>
        <taxon>Onygenales</taxon>
        <taxon>Ajellomycetaceae</taxon>
        <taxon>Histoplasma</taxon>
    </lineage>
</organism>
<name>A0A8A1LUH4_AJEC8</name>